<keyword evidence="3" id="KW-1185">Reference proteome</keyword>
<evidence type="ECO:0000313" key="2">
    <source>
        <dbReference type="EMBL" id="MDC0672228.1"/>
    </source>
</evidence>
<keyword evidence="1" id="KW-1133">Transmembrane helix</keyword>
<comment type="caution">
    <text evidence="2">The sequence shown here is derived from an EMBL/GenBank/DDBJ whole genome shotgun (WGS) entry which is preliminary data.</text>
</comment>
<dbReference type="Proteomes" id="UP001217838">
    <property type="component" value="Unassembled WGS sequence"/>
</dbReference>
<evidence type="ECO:0000313" key="3">
    <source>
        <dbReference type="Proteomes" id="UP001217838"/>
    </source>
</evidence>
<organism evidence="2 3">
    <name type="scientific">Nannocystis radixulma</name>
    <dbReference type="NCBI Taxonomy" id="2995305"/>
    <lineage>
        <taxon>Bacteria</taxon>
        <taxon>Pseudomonadati</taxon>
        <taxon>Myxococcota</taxon>
        <taxon>Polyangia</taxon>
        <taxon>Nannocystales</taxon>
        <taxon>Nannocystaceae</taxon>
        <taxon>Nannocystis</taxon>
    </lineage>
</organism>
<dbReference type="EMBL" id="JAQNDN010000019">
    <property type="protein sequence ID" value="MDC0672228.1"/>
    <property type="molecule type" value="Genomic_DNA"/>
</dbReference>
<proteinExistence type="predicted"/>
<dbReference type="RefSeq" id="WP_272003606.1">
    <property type="nucleotide sequence ID" value="NZ_JAQNDN010000019.1"/>
</dbReference>
<keyword evidence="1" id="KW-0812">Transmembrane</keyword>
<gene>
    <name evidence="2" type="ORF">POL58_31055</name>
</gene>
<keyword evidence="1" id="KW-0472">Membrane</keyword>
<protein>
    <submittedName>
        <fullName evidence="2">Uncharacterized protein</fullName>
    </submittedName>
</protein>
<evidence type="ECO:0000256" key="1">
    <source>
        <dbReference type="SAM" id="Phobius"/>
    </source>
</evidence>
<accession>A0ABT5BET6</accession>
<name>A0ABT5BET6_9BACT</name>
<reference evidence="2 3" key="1">
    <citation type="submission" date="2022-11" db="EMBL/GenBank/DDBJ databases">
        <title>Minimal conservation of predation-associated metabolite biosynthetic gene clusters underscores biosynthetic potential of Myxococcota including descriptions for ten novel species: Archangium lansinium sp. nov., Myxococcus landrumus sp. nov., Nannocystis bai.</title>
        <authorList>
            <person name="Ahearne A."/>
            <person name="Stevens C."/>
            <person name="Dowd S."/>
        </authorList>
    </citation>
    <scope>NUCLEOTIDE SEQUENCE [LARGE SCALE GENOMIC DNA]</scope>
    <source>
        <strain evidence="2 3">NCELM</strain>
    </source>
</reference>
<sequence length="132" mass="15151">MALDLETGTRLDPVIVQEADGGWRQGMVLGAKHHSKEIVLVKPPRPQPWGIIATRRFWASAVWSPLIIPYSLGMLLIVDLASLFVGPSLRQLPSWQPFAPARHRPDPHPRTPVFWHWTRREYCGLEFLKRTQ</sequence>
<feature type="transmembrane region" description="Helical" evidence="1">
    <location>
        <begin position="67"/>
        <end position="86"/>
    </location>
</feature>